<feature type="transmembrane region" description="Helical" evidence="23">
    <location>
        <begin position="556"/>
        <end position="576"/>
    </location>
</feature>
<feature type="transmembrane region" description="Helical" evidence="23">
    <location>
        <begin position="1119"/>
        <end position="1140"/>
    </location>
</feature>
<dbReference type="InterPro" id="IPR002077">
    <property type="entry name" value="VDCCAlpha1"/>
</dbReference>
<dbReference type="GO" id="GO:0008331">
    <property type="term" value="F:high voltage-gated calcium channel activity"/>
    <property type="evidence" value="ECO:0007669"/>
    <property type="project" value="TreeGrafter"/>
</dbReference>
<dbReference type="InterPro" id="IPR005446">
    <property type="entry name" value="VDCC_L_a1su"/>
</dbReference>
<feature type="region of interest" description="Disordered" evidence="22">
    <location>
        <begin position="731"/>
        <end position="757"/>
    </location>
</feature>
<dbReference type="PANTHER" id="PTHR45628:SF9">
    <property type="entry name" value="VOLTAGE-DEPENDENT L-TYPE CALCIUM CHANNEL SUBUNIT ALPHA-1S"/>
    <property type="match status" value="1"/>
</dbReference>
<dbReference type="FunFam" id="1.20.120.350:FF:000040">
    <property type="entry name" value="Voltage-dependent L-type calcium channel subunit alpha"/>
    <property type="match status" value="1"/>
</dbReference>
<evidence type="ECO:0000256" key="6">
    <source>
        <dbReference type="ARBA" id="ARBA00022723"/>
    </source>
</evidence>
<evidence type="ECO:0000256" key="16">
    <source>
        <dbReference type="ARBA" id="ARBA00036634"/>
    </source>
</evidence>
<evidence type="ECO:0000256" key="2">
    <source>
        <dbReference type="ARBA" id="ARBA00022553"/>
    </source>
</evidence>
<organism evidence="25 26">
    <name type="scientific">Gulo gulo</name>
    <name type="common">Wolverine</name>
    <name type="synonym">Gluton</name>
    <dbReference type="NCBI Taxonomy" id="48420"/>
    <lineage>
        <taxon>Eukaryota</taxon>
        <taxon>Metazoa</taxon>
        <taxon>Chordata</taxon>
        <taxon>Craniata</taxon>
        <taxon>Vertebrata</taxon>
        <taxon>Euteleostomi</taxon>
        <taxon>Mammalia</taxon>
        <taxon>Eutheria</taxon>
        <taxon>Laurasiatheria</taxon>
        <taxon>Carnivora</taxon>
        <taxon>Caniformia</taxon>
        <taxon>Musteloidea</taxon>
        <taxon>Mustelidae</taxon>
        <taxon>Guloninae</taxon>
        <taxon>Gulo</taxon>
    </lineage>
</organism>
<feature type="transmembrane region" description="Helical" evidence="23">
    <location>
        <begin position="1152"/>
        <end position="1172"/>
    </location>
</feature>
<feature type="transmembrane region" description="Helical" evidence="23">
    <location>
        <begin position="1266"/>
        <end position="1284"/>
    </location>
</feature>
<gene>
    <name evidence="25" type="ORF">BN2614_LOCUS9</name>
</gene>
<keyword evidence="14 20" id="KW-0325">Glycoprotein</keyword>
<dbReference type="GO" id="GO:0005891">
    <property type="term" value="C:voltage-gated calcium channel complex"/>
    <property type="evidence" value="ECO:0007669"/>
    <property type="project" value="InterPro"/>
</dbReference>
<feature type="binding site" evidence="19">
    <location>
        <position position="292"/>
    </location>
    <ligand>
        <name>Ca(2+)</name>
        <dbReference type="ChEBI" id="CHEBI:29108"/>
    </ligand>
</feature>
<dbReference type="FunFam" id="1.20.120.350:FF:000010">
    <property type="entry name" value="Voltage-dependent L-type calcium channel subunit alpha"/>
    <property type="match status" value="1"/>
</dbReference>
<feature type="binding site" evidence="19">
    <location>
        <position position="1014"/>
    </location>
    <ligand>
        <name>Ca(2+)</name>
        <dbReference type="ChEBI" id="CHEBI:29108"/>
    </ligand>
</feature>
<dbReference type="FunFam" id="1.20.120.350:FF:000006">
    <property type="entry name" value="Voltage-dependent L-type calcium channel subunit alpha"/>
    <property type="match status" value="1"/>
</dbReference>
<evidence type="ECO:0000256" key="23">
    <source>
        <dbReference type="SAM" id="Phobius"/>
    </source>
</evidence>
<evidence type="ECO:0000256" key="3">
    <source>
        <dbReference type="ARBA" id="ARBA00022568"/>
    </source>
</evidence>
<feature type="transmembrane region" description="Helical" evidence="23">
    <location>
        <begin position="1358"/>
        <end position="1381"/>
    </location>
</feature>
<keyword evidence="15" id="KW-0407">Ion channel</keyword>
<dbReference type="Gene3D" id="1.20.120.350">
    <property type="entry name" value="Voltage-gated potassium channels. Chain C"/>
    <property type="match status" value="4"/>
</dbReference>
<evidence type="ECO:0000313" key="26">
    <source>
        <dbReference type="Proteomes" id="UP000269945"/>
    </source>
</evidence>
<evidence type="ECO:0000256" key="14">
    <source>
        <dbReference type="ARBA" id="ARBA00023180"/>
    </source>
</evidence>
<keyword evidence="9 21" id="KW-0851">Voltage-gated channel</keyword>
<feature type="transmembrane region" description="Helical" evidence="23">
    <location>
        <begin position="278"/>
        <end position="299"/>
    </location>
</feature>
<dbReference type="Pfam" id="PF08763">
    <property type="entry name" value="Ca_chan_IQ"/>
    <property type="match status" value="1"/>
</dbReference>
<dbReference type="InterPro" id="IPR027359">
    <property type="entry name" value="Volt_channel_dom_sf"/>
</dbReference>
<comment type="caution">
    <text evidence="25">The sequence shown here is derived from an EMBL/GenBank/DDBJ whole genome shotgun (WGS) entry which is preliminary data.</text>
</comment>
<feature type="compositionally biased region" description="Acidic residues" evidence="22">
    <location>
        <begin position="742"/>
        <end position="751"/>
    </location>
</feature>
<feature type="glycosylation site" description="N-linked (GlcNAc...) asparagine" evidence="20">
    <location>
        <position position="257"/>
    </location>
</feature>
<feature type="region of interest" description="Disordered" evidence="22">
    <location>
        <begin position="1"/>
        <end position="23"/>
    </location>
</feature>
<feature type="transmembrane region" description="Helical" evidence="23">
    <location>
        <begin position="800"/>
        <end position="819"/>
    </location>
</feature>
<dbReference type="SMART" id="SM01062">
    <property type="entry name" value="Ca_chan_IQ"/>
    <property type="match status" value="1"/>
</dbReference>
<feature type="transmembrane region" description="Helical" evidence="23">
    <location>
        <begin position="196"/>
        <end position="218"/>
    </location>
</feature>
<feature type="glycosylation site" description="N-linked (GlcNAc...) asparagine" evidence="20">
    <location>
        <position position="79"/>
    </location>
</feature>
<accession>A0A9X9MBQ0</accession>
<comment type="subcellular location">
    <subcellularLocation>
        <location evidence="17">Cell membrane</location>
        <location evidence="17">Sarcolemma</location>
        <location evidence="17">T-tubule</location>
        <topology evidence="17">Multi-pass membrane protein</topology>
    </subcellularLocation>
    <subcellularLocation>
        <location evidence="21">Membrane</location>
        <topology evidence="21">Multi-pass membrane protein</topology>
    </subcellularLocation>
</comment>
<evidence type="ECO:0000256" key="20">
    <source>
        <dbReference type="PIRSR" id="PIRSR602077-3"/>
    </source>
</evidence>
<dbReference type="FunFam" id="1.10.287.70:FF:000007">
    <property type="entry name" value="Voltage-dependent L-type calcium channel subunit alpha"/>
    <property type="match status" value="1"/>
</dbReference>
<name>A0A9X9MBQ0_GULGU</name>
<dbReference type="PANTHER" id="PTHR45628">
    <property type="entry name" value="VOLTAGE-DEPENDENT CALCIUM CHANNEL TYPE A SUBUNIT ALPHA-1"/>
    <property type="match status" value="1"/>
</dbReference>
<feature type="transmembrane region" description="Helical" evidence="23">
    <location>
        <begin position="1184"/>
        <end position="1202"/>
    </location>
</feature>
<dbReference type="PRINTS" id="PR01630">
    <property type="entry name" value="LVDCCALPHA1"/>
</dbReference>
<evidence type="ECO:0000256" key="17">
    <source>
        <dbReference type="ARBA" id="ARBA00037842"/>
    </source>
</evidence>
<feature type="transmembrane region" description="Helical" evidence="23">
    <location>
        <begin position="831"/>
        <end position="853"/>
    </location>
</feature>
<keyword evidence="6 19" id="KW-0479">Metal-binding</keyword>
<keyword evidence="5 23" id="KW-0812">Transmembrane</keyword>
<evidence type="ECO:0000256" key="19">
    <source>
        <dbReference type="PIRSR" id="PIRSR602077-1"/>
    </source>
</evidence>
<feature type="region of interest" description="Disordered" evidence="22">
    <location>
        <begin position="1769"/>
        <end position="1797"/>
    </location>
</feature>
<dbReference type="Pfam" id="PF00520">
    <property type="entry name" value="Ion_trans"/>
    <property type="match status" value="4"/>
</dbReference>
<feature type="transmembrane region" description="Helical" evidence="23">
    <location>
        <begin position="635"/>
        <end position="661"/>
    </location>
</feature>
<feature type="transmembrane region" description="Helical" evidence="23">
    <location>
        <begin position="311"/>
        <end position="333"/>
    </location>
</feature>
<dbReference type="InterPro" id="IPR050599">
    <property type="entry name" value="VDCC_alpha-1_subunit"/>
</dbReference>
<evidence type="ECO:0000256" key="8">
    <source>
        <dbReference type="ARBA" id="ARBA00022837"/>
    </source>
</evidence>
<evidence type="ECO:0000256" key="4">
    <source>
        <dbReference type="ARBA" id="ARBA00022673"/>
    </source>
</evidence>
<dbReference type="FunFam" id="1.10.287.70:FF:000009">
    <property type="entry name" value="Voltage-dependent L-type calcium channel subunit alpha"/>
    <property type="match status" value="1"/>
</dbReference>
<evidence type="ECO:0000259" key="24">
    <source>
        <dbReference type="SMART" id="SM01062"/>
    </source>
</evidence>
<evidence type="ECO:0000256" key="11">
    <source>
        <dbReference type="ARBA" id="ARBA00023065"/>
    </source>
</evidence>
<feature type="transmembrane region" description="Helical" evidence="23">
    <location>
        <begin position="55"/>
        <end position="72"/>
    </location>
</feature>
<feature type="transmembrane region" description="Helical" evidence="23">
    <location>
        <begin position="92"/>
        <end position="112"/>
    </location>
</feature>
<keyword evidence="4 21" id="KW-0107">Calcium channel</keyword>
<evidence type="ECO:0000256" key="13">
    <source>
        <dbReference type="ARBA" id="ARBA00023157"/>
    </source>
</evidence>
<feature type="compositionally biased region" description="Basic and acidic residues" evidence="22">
    <location>
        <begin position="690"/>
        <end position="711"/>
    </location>
</feature>
<dbReference type="GO" id="GO:0030315">
    <property type="term" value="C:T-tubule"/>
    <property type="evidence" value="ECO:0007669"/>
    <property type="project" value="UniProtKB-SubCell"/>
</dbReference>
<dbReference type="FunFam" id="1.20.120.350:FF:000001">
    <property type="entry name" value="Voltage-dependent L-type calcium channel subunit alpha"/>
    <property type="match status" value="1"/>
</dbReference>
<dbReference type="Gene3D" id="1.10.287.70">
    <property type="match status" value="4"/>
</dbReference>
<keyword evidence="7" id="KW-0677">Repeat</keyword>
<evidence type="ECO:0000256" key="7">
    <source>
        <dbReference type="ARBA" id="ARBA00022737"/>
    </source>
</evidence>
<evidence type="ECO:0000256" key="5">
    <source>
        <dbReference type="ARBA" id="ARBA00022692"/>
    </source>
</evidence>
<keyword evidence="10 23" id="KW-1133">Transmembrane helix</keyword>
<dbReference type="Gene3D" id="6.10.250.2180">
    <property type="match status" value="1"/>
</dbReference>
<keyword evidence="11" id="KW-0406">Ion transport</keyword>
<dbReference type="Pfam" id="PF16905">
    <property type="entry name" value="GPHH"/>
    <property type="match status" value="1"/>
</dbReference>
<keyword evidence="26" id="KW-1185">Reference proteome</keyword>
<feature type="transmembrane region" description="Helical" evidence="23">
    <location>
        <begin position="917"/>
        <end position="950"/>
    </location>
</feature>
<dbReference type="EMBL" id="CYRY02046030">
    <property type="protein sequence ID" value="VCX41591.1"/>
    <property type="molecule type" value="Genomic_DNA"/>
</dbReference>
<dbReference type="InterPro" id="IPR031649">
    <property type="entry name" value="GPHH_dom"/>
</dbReference>
<sequence length="1797" mass="204406">MEPSSSQDEGLRKKQPKKPVPEILPRPPRALFCLTLQNPLRKACINIVEWKPFETIILLTIFANCVALAVYLPMPEDDNNTLNLGLEKLEYFFLIVFSIEAAMKIIAYGFLFHQDAYLRSGWNVLDFIIVFLGVFTVILEQVNIIQSNTAPMSSKGAGLDVKALRAFRVLRPLRLVSGVPSLQVVLNSIFKAMLPLFHIALLVLFMVIIYAIIGLELFKGKMHKTCYFIGTDIVATVENEKPSPCARTGSGRPCTINGSECRGGWPGPNHGITHFDNFGFSMLTVYQCITMEGWTDVLYWVNDAIGNEWPWIYFVTLILLGSFFILNLVLGVLSGEFTKEREKAKSRGTFQKLREKQQLEEDLRGYMSWITQGEVMDVEDLREGKLSLDEGGSDTESLYEIEGLNKIIQFVRHWRQWNRIFRWKCHDVIKSKVFYWLVILVVALNTLSIASEHHNQPLWLTHLQDVANRVLLALFTIEMLMKMYGLGLRQYFMSIFNRFDCFVVCSGILEILLVESGAMSPLGISVLRCIRLLRIFKITKYWTSLSNLVASLLNSIRSIASLLLLLFLFIIIFALLGMQLFGGRYDFEDTEVRRSNFDNFPQALISVFQVLTGEDWNSMMYNGIMAYGGPSYPGVLVCVYFIILFVCGNYILLNVFLAIAVDNLAEAESLTSAQKAKAEERKRRKMSKGLPDKSEEEKSVMAKKLEQKPKGEGIPTTAKLKIDEFESNVNEVKDPYPSADFPGDDEEDEPEIPVSPRPRPLAELQLKEKAVPIPEASSFFIFSPTNKIRVLCHRIVNATWFTNFILLFILLSSAALAAEDPIRAESVRNQILGYFDIAFTSVFTVEIVLKMTTYGAFLHKGSFCRNYFNILDLVVVAVSLISMGLESSAISVVKILRVLRVLRPLRAINRAKGLKHVVQCVFVAIRTIGNIVLVTTLLQFMFACIGVQLFKGKFFSCNDLSKMTEKECRGYYYVYKDGDPTQMELRPRQWVHSDFHFDNVLSAMMSLFTVSTFEGWPQLLYQAIDSYKEDTGPVYNNRVEMAIFFIIYIILIAFFMMNIFVGFVIVTFQEQGETEYKNCELDKNQRQCVQYALKARPLRCYIPKNPYQYQVWYVVTSSYFEYLMFALIMLNTICLGMQHYNQSEEMNHISDILNVAFTIIFTLEMVLKLMAFKARGYFGDPWNVFDFLIVIGSIIDVILSEIDTFLASSGGLYCLGGGCGNVDPDESARISSAFFRLFRVMRLIKLLSRAEGVRTLLWTFIKSFQALPYVALLIVMLFFIYAVIGMQMFGKIAMVDGTQINRNNNFQTFPQAVLLLFRCATGEAWQEILLACSYGKLCDPESDYGPGEEYTCGTNFAYYYFISFYMLCAFLIINLFVAVIMDNFDYLTRDWSILGPHHLDEFKAIWAEYDPEAKGRIKHLDVVTLLRRIQPPLGFGKFCPHRVACKRLVGMNMPLNSDGTVTFNATLFALVRTALKIKTEGNFEQANEELRAIIKKIWKRTSMKLLDQVIPPIGDDEVTVGKFYATFLIQEHFRKFMKRQEEYYGYRPKKDTIQIQAGLRTIEEEAAPEIRRTISGDLTAEEELERAMVEAAMEEGIFRRTGGLFGQVDNFLERTNSLPPVMANQRPLQFAEIEMEELESPVFLEDFPQDPRTNPLAHANTNNANANVAYGNSNHSNSLHYEREFPEETETPAATGGAFGQPRRVLGPHSKSCVEKLKEQLTQTEMPRSQASPVPCQGLQHPIGVSAVCIWNSVPAPRLPCLRRGEARARGLRPSKHPTAVGPRTVVPSARLQRQPS</sequence>
<keyword evidence="3 21" id="KW-0109">Calcium transport</keyword>
<keyword evidence="12 23" id="KW-0472">Membrane</keyword>
<dbReference type="Gene3D" id="6.10.250.2500">
    <property type="match status" value="1"/>
</dbReference>
<protein>
    <recommendedName>
        <fullName evidence="21">Voltage-dependent L-type calcium channel subunit alpha</fullName>
    </recommendedName>
</protein>
<feature type="binding site" evidence="19">
    <location>
        <position position="614"/>
    </location>
    <ligand>
        <name>Ca(2+)</name>
        <dbReference type="ChEBI" id="CHEBI:29108"/>
    </ligand>
</feature>
<feature type="transmembrane region" description="Helical" evidence="23">
    <location>
        <begin position="470"/>
        <end position="488"/>
    </location>
</feature>
<dbReference type="FunFam" id="1.10.238.10:FF:000063">
    <property type="entry name" value="Voltage-dependent N-type calcium channel subunit alpha"/>
    <property type="match status" value="1"/>
</dbReference>
<dbReference type="GO" id="GO:0046872">
    <property type="term" value="F:metal ion binding"/>
    <property type="evidence" value="ECO:0007669"/>
    <property type="project" value="UniProtKB-KW"/>
</dbReference>
<evidence type="ECO:0000256" key="9">
    <source>
        <dbReference type="ARBA" id="ARBA00022882"/>
    </source>
</evidence>
<comment type="function">
    <text evidence="21">Voltage-sensitive calcium channels (VSCC) mediate the entry of calcium ions into excitable cells and are also involved in a variety of calcium-dependent processes, including muscle contraction, hormone or neurotransmitter release, gene expression, cell motility, cell division and cell death.</text>
</comment>
<feature type="region of interest" description="Disordered" evidence="22">
    <location>
        <begin position="675"/>
        <end position="716"/>
    </location>
</feature>
<evidence type="ECO:0000256" key="22">
    <source>
        <dbReference type="SAM" id="MobiDB-lite"/>
    </source>
</evidence>
<comment type="similarity">
    <text evidence="18">Belongs to the calcium channel alpha-1 subunit (TC 1.A.1.11) family. CACNA1S subfamily.</text>
</comment>
<dbReference type="InterPro" id="IPR005821">
    <property type="entry name" value="Ion_trans_dom"/>
</dbReference>
<dbReference type="PRINTS" id="PR01634">
    <property type="entry name" value="LVDCCALPHA1S"/>
</dbReference>
<dbReference type="GO" id="GO:0098703">
    <property type="term" value="P:calcium ion import across plasma membrane"/>
    <property type="evidence" value="ECO:0007669"/>
    <property type="project" value="TreeGrafter"/>
</dbReference>
<dbReference type="PRINTS" id="PR00167">
    <property type="entry name" value="CACHANNEL"/>
</dbReference>
<feature type="transmembrane region" description="Helical" evidence="23">
    <location>
        <begin position="124"/>
        <end position="145"/>
    </location>
</feature>
<evidence type="ECO:0000256" key="15">
    <source>
        <dbReference type="ARBA" id="ARBA00023303"/>
    </source>
</evidence>
<dbReference type="Proteomes" id="UP000269945">
    <property type="component" value="Unassembled WGS sequence"/>
</dbReference>
<keyword evidence="2" id="KW-0597">Phosphoprotein</keyword>
<feature type="transmembrane region" description="Helical" evidence="23">
    <location>
        <begin position="1042"/>
        <end position="1068"/>
    </location>
</feature>
<proteinExistence type="inferred from homology"/>
<dbReference type="SUPFAM" id="SSF81324">
    <property type="entry name" value="Voltage-gated potassium channels"/>
    <property type="match status" value="4"/>
</dbReference>
<evidence type="ECO:0000256" key="18">
    <source>
        <dbReference type="ARBA" id="ARBA00061374"/>
    </source>
</evidence>
<dbReference type="InterPro" id="IPR005450">
    <property type="entry name" value="VDCC_L_a1ssu"/>
</dbReference>
<keyword evidence="13" id="KW-1015">Disulfide bond</keyword>
<evidence type="ECO:0000313" key="25">
    <source>
        <dbReference type="EMBL" id="VCX41591.1"/>
    </source>
</evidence>
<evidence type="ECO:0000256" key="12">
    <source>
        <dbReference type="ARBA" id="ARBA00023136"/>
    </source>
</evidence>
<dbReference type="FunFam" id="1.10.287.70:FF:000021">
    <property type="entry name" value="Voltage-dependent L-type calcium channel subunit alpha"/>
    <property type="match status" value="1"/>
</dbReference>
<feature type="domain" description="Voltage-dependent calcium channel alpha-1 subunit IQ" evidence="24">
    <location>
        <begin position="1515"/>
        <end position="1548"/>
    </location>
</feature>
<evidence type="ECO:0000256" key="10">
    <source>
        <dbReference type="ARBA" id="ARBA00022989"/>
    </source>
</evidence>
<keyword evidence="8 19" id="KW-0106">Calcium</keyword>
<dbReference type="InterPro" id="IPR014873">
    <property type="entry name" value="VDCC_a1su_IQ"/>
</dbReference>
<keyword evidence="1" id="KW-0813">Transport</keyword>
<feature type="transmembrane region" description="Helical" evidence="23">
    <location>
        <begin position="433"/>
        <end position="450"/>
    </location>
</feature>
<evidence type="ECO:0000256" key="1">
    <source>
        <dbReference type="ARBA" id="ARBA00022448"/>
    </source>
</evidence>
<evidence type="ECO:0000256" key="21">
    <source>
        <dbReference type="RuleBase" id="RU003808"/>
    </source>
</evidence>
<reference evidence="25 26" key="1">
    <citation type="submission" date="2018-10" db="EMBL/GenBank/DDBJ databases">
        <authorList>
            <person name="Ekblom R."/>
            <person name="Jareborg N."/>
        </authorList>
    </citation>
    <scope>NUCLEOTIDE SEQUENCE [LARGE SCALE GENOMIC DNA]</scope>
    <source>
        <tissue evidence="25">Muscle</tissue>
    </source>
</reference>
<comment type="catalytic activity">
    <reaction evidence="16">
        <text>Ca(2+)(in) = Ca(2+)(out)</text>
        <dbReference type="Rhea" id="RHEA:29671"/>
        <dbReference type="ChEBI" id="CHEBI:29108"/>
    </reaction>
</comment>